<reference evidence="5" key="1">
    <citation type="journal article" date="2014" name="Int. J. Syst. Evol. Microbiol.">
        <title>Complete genome sequence of Corynebacterium casei LMG S-19264T (=DSM 44701T), isolated from a smear-ripened cheese.</title>
        <authorList>
            <consortium name="US DOE Joint Genome Institute (JGI-PGF)"/>
            <person name="Walter F."/>
            <person name="Albersmeier A."/>
            <person name="Kalinowski J."/>
            <person name="Ruckert C."/>
        </authorList>
    </citation>
    <scope>NUCLEOTIDE SEQUENCE</scope>
    <source>
        <strain evidence="5">CGMCC 1.3617</strain>
    </source>
</reference>
<feature type="signal peptide" evidence="3">
    <location>
        <begin position="1"/>
        <end position="24"/>
    </location>
</feature>
<keyword evidence="1 3" id="KW-0732">Signal</keyword>
<name>A0A917NS70_9PROT</name>
<dbReference type="InterPro" id="IPR003140">
    <property type="entry name" value="PLipase/COase/thioEstase"/>
</dbReference>
<feature type="chain" id="PRO_5036834295" description="Phospholipase/carboxylesterase/thioesterase domain-containing protein" evidence="3">
    <location>
        <begin position="25"/>
        <end position="272"/>
    </location>
</feature>
<organism evidence="5 6">
    <name type="scientific">Neoroseomonas lacus</name>
    <dbReference type="NCBI Taxonomy" id="287609"/>
    <lineage>
        <taxon>Bacteria</taxon>
        <taxon>Pseudomonadati</taxon>
        <taxon>Pseudomonadota</taxon>
        <taxon>Alphaproteobacteria</taxon>
        <taxon>Acetobacterales</taxon>
        <taxon>Acetobacteraceae</taxon>
        <taxon>Neoroseomonas</taxon>
    </lineage>
</organism>
<dbReference type="EMBL" id="BMKW01000008">
    <property type="protein sequence ID" value="GGJ23177.1"/>
    <property type="molecule type" value="Genomic_DNA"/>
</dbReference>
<proteinExistence type="predicted"/>
<dbReference type="InterPro" id="IPR050955">
    <property type="entry name" value="Plant_Biomass_Hydrol_Est"/>
</dbReference>
<dbReference type="PANTHER" id="PTHR43037:SF5">
    <property type="entry name" value="FERULOYL ESTERASE"/>
    <property type="match status" value="1"/>
</dbReference>
<keyword evidence="6" id="KW-1185">Reference proteome</keyword>
<dbReference type="Gene3D" id="3.40.50.1820">
    <property type="entry name" value="alpha/beta hydrolase"/>
    <property type="match status" value="1"/>
</dbReference>
<dbReference type="Proteomes" id="UP000661507">
    <property type="component" value="Unassembled WGS sequence"/>
</dbReference>
<sequence>MQPLGCALLLLLSLALLPAAPAQACGADTDCMLGTRSYRIRLPPLPAGGARIGAILLAHGYRDTAANMMADAAVADAVIGLGVALITPQSDGLSWNLPGQPGGSRAGIDDMAFIETVIADATTRFPIDPNRVMASGFSAGGMLVWNLACNRAGLFAGFAPVSGTFWNPLPESCPTGPATILHAHGTEDPTVPLHGRAIRDTSQGDVFEVFRRYAAWGHFGAPVESHAADLDCTRRTDAQGHVLELCLHPGAHDLRPVDVVRAWRELAAIKGW</sequence>
<dbReference type="InterPro" id="IPR029058">
    <property type="entry name" value="AB_hydrolase_fold"/>
</dbReference>
<dbReference type="GO" id="GO:0016787">
    <property type="term" value="F:hydrolase activity"/>
    <property type="evidence" value="ECO:0007669"/>
    <property type="project" value="UniProtKB-KW"/>
</dbReference>
<dbReference type="AlphaFoldDB" id="A0A917NS70"/>
<comment type="caution">
    <text evidence="5">The sequence shown here is derived from an EMBL/GenBank/DDBJ whole genome shotgun (WGS) entry which is preliminary data.</text>
</comment>
<dbReference type="SUPFAM" id="SSF53474">
    <property type="entry name" value="alpha/beta-Hydrolases"/>
    <property type="match status" value="1"/>
</dbReference>
<protein>
    <recommendedName>
        <fullName evidence="4">Phospholipase/carboxylesterase/thioesterase domain-containing protein</fullName>
    </recommendedName>
</protein>
<dbReference type="PANTHER" id="PTHR43037">
    <property type="entry name" value="UNNAMED PRODUCT-RELATED"/>
    <property type="match status" value="1"/>
</dbReference>
<evidence type="ECO:0000256" key="3">
    <source>
        <dbReference type="SAM" id="SignalP"/>
    </source>
</evidence>
<gene>
    <name evidence="5" type="ORF">GCM10011320_33110</name>
</gene>
<evidence type="ECO:0000256" key="1">
    <source>
        <dbReference type="ARBA" id="ARBA00022729"/>
    </source>
</evidence>
<evidence type="ECO:0000313" key="6">
    <source>
        <dbReference type="Proteomes" id="UP000661507"/>
    </source>
</evidence>
<evidence type="ECO:0000313" key="5">
    <source>
        <dbReference type="EMBL" id="GGJ23177.1"/>
    </source>
</evidence>
<feature type="domain" description="Phospholipase/carboxylesterase/thioesterase" evidence="4">
    <location>
        <begin position="120"/>
        <end position="194"/>
    </location>
</feature>
<reference evidence="5" key="2">
    <citation type="submission" date="2020-09" db="EMBL/GenBank/DDBJ databases">
        <authorList>
            <person name="Sun Q."/>
            <person name="Zhou Y."/>
        </authorList>
    </citation>
    <scope>NUCLEOTIDE SEQUENCE</scope>
    <source>
        <strain evidence="5">CGMCC 1.3617</strain>
    </source>
</reference>
<dbReference type="Pfam" id="PF02230">
    <property type="entry name" value="Abhydrolase_2"/>
    <property type="match status" value="1"/>
</dbReference>
<evidence type="ECO:0000256" key="2">
    <source>
        <dbReference type="ARBA" id="ARBA00022801"/>
    </source>
</evidence>
<keyword evidence="2" id="KW-0378">Hydrolase</keyword>
<accession>A0A917NS70</accession>
<evidence type="ECO:0000259" key="4">
    <source>
        <dbReference type="Pfam" id="PF02230"/>
    </source>
</evidence>